<dbReference type="PANTHER" id="PTHR10704">
    <property type="entry name" value="CARBOHYDRATE SULFOTRANSFERASE"/>
    <property type="match status" value="1"/>
</dbReference>
<dbReference type="EMBL" id="CAIIXF020000008">
    <property type="protein sequence ID" value="CAH1792608.1"/>
    <property type="molecule type" value="Genomic_DNA"/>
</dbReference>
<protein>
    <recommendedName>
        <fullName evidence="3">Sulfotransferase</fullName>
    </recommendedName>
</protein>
<dbReference type="GO" id="GO:0001517">
    <property type="term" value="F:N-acetylglucosamine 6-O-sulfotransferase activity"/>
    <property type="evidence" value="ECO:0007669"/>
    <property type="project" value="TreeGrafter"/>
</dbReference>
<dbReference type="InterPro" id="IPR051135">
    <property type="entry name" value="Gal/GlcNAc/GalNAc_ST"/>
</dbReference>
<proteinExistence type="predicted"/>
<dbReference type="GO" id="GO:0006044">
    <property type="term" value="P:N-acetylglucosamine metabolic process"/>
    <property type="evidence" value="ECO:0007669"/>
    <property type="project" value="TreeGrafter"/>
</dbReference>
<dbReference type="OrthoDB" id="5987729at2759"/>
<dbReference type="PANTHER" id="PTHR10704:SF44">
    <property type="entry name" value="LD35051P-RELATED"/>
    <property type="match status" value="1"/>
</dbReference>
<dbReference type="Proteomes" id="UP000749559">
    <property type="component" value="Unassembled WGS sequence"/>
</dbReference>
<keyword evidence="2" id="KW-1185">Reference proteome</keyword>
<dbReference type="InterPro" id="IPR027417">
    <property type="entry name" value="P-loop_NTPase"/>
</dbReference>
<sequence>MMSCKVMSCWGNMISEKLFGRVTVFALFLATGHYILLGIEHTLTKDHISGTDHISRLMDGCSDQKFVLIFSYERSGSSFLGAAMDQHPSIFYVYEPLNPQVQKEMKFPRRNNISDKWLELEADVYRQVQLCKLDQLPEEIDIMRYPILHTPHPEYPDVYMEGFTKCMTNSEMNPFGINKTDFCIQSVLGLCKSRLVVLAKEVRGTMEGFTRFVQRLNCSDNVKVIHLLRDPRGEINSRFKTEWTKFPSYSLVAQQEFISSLCGRMLKDIRIRRELENKYPDMFMQLKYEDVTKNPIQTFEALMEFIGLPFYPYHKKMLGLKSKNSSVHLWKNTLKRSLVRDIDERCSGLYDELGYQKQINRL</sequence>
<dbReference type="AlphaFoldDB" id="A0A8S4PHD7"/>
<name>A0A8S4PHD7_OWEFU</name>
<evidence type="ECO:0000313" key="1">
    <source>
        <dbReference type="EMBL" id="CAH1792608.1"/>
    </source>
</evidence>
<organism evidence="1 2">
    <name type="scientific">Owenia fusiformis</name>
    <name type="common">Polychaete worm</name>
    <dbReference type="NCBI Taxonomy" id="6347"/>
    <lineage>
        <taxon>Eukaryota</taxon>
        <taxon>Metazoa</taxon>
        <taxon>Spiralia</taxon>
        <taxon>Lophotrochozoa</taxon>
        <taxon>Annelida</taxon>
        <taxon>Polychaeta</taxon>
        <taxon>Sedentaria</taxon>
        <taxon>Canalipalpata</taxon>
        <taxon>Sabellida</taxon>
        <taxon>Oweniida</taxon>
        <taxon>Oweniidae</taxon>
        <taxon>Owenia</taxon>
    </lineage>
</organism>
<accession>A0A8S4PHD7</accession>
<dbReference type="Pfam" id="PF13469">
    <property type="entry name" value="Sulfotransfer_3"/>
    <property type="match status" value="1"/>
</dbReference>
<evidence type="ECO:0000313" key="2">
    <source>
        <dbReference type="Proteomes" id="UP000749559"/>
    </source>
</evidence>
<dbReference type="SUPFAM" id="SSF52540">
    <property type="entry name" value="P-loop containing nucleoside triphosphate hydrolases"/>
    <property type="match status" value="1"/>
</dbReference>
<dbReference type="GO" id="GO:0006790">
    <property type="term" value="P:sulfur compound metabolic process"/>
    <property type="evidence" value="ECO:0007669"/>
    <property type="project" value="TreeGrafter"/>
</dbReference>
<evidence type="ECO:0008006" key="3">
    <source>
        <dbReference type="Google" id="ProtNLM"/>
    </source>
</evidence>
<dbReference type="Gene3D" id="3.40.50.300">
    <property type="entry name" value="P-loop containing nucleotide triphosphate hydrolases"/>
    <property type="match status" value="1"/>
</dbReference>
<comment type="caution">
    <text evidence="1">The sequence shown here is derived from an EMBL/GenBank/DDBJ whole genome shotgun (WGS) entry which is preliminary data.</text>
</comment>
<gene>
    <name evidence="1" type="ORF">OFUS_LOCUS17553</name>
</gene>
<reference evidence="1" key="1">
    <citation type="submission" date="2022-03" db="EMBL/GenBank/DDBJ databases">
        <authorList>
            <person name="Martin C."/>
        </authorList>
    </citation>
    <scope>NUCLEOTIDE SEQUENCE</scope>
</reference>